<keyword evidence="2" id="KW-1185">Reference proteome</keyword>
<proteinExistence type="predicted"/>
<comment type="caution">
    <text evidence="1">The sequence shown here is derived from an EMBL/GenBank/DDBJ whole genome shotgun (WGS) entry which is preliminary data.</text>
</comment>
<evidence type="ECO:0000313" key="1">
    <source>
        <dbReference type="EMBL" id="MBD7972807.1"/>
    </source>
</evidence>
<organism evidence="1 2">
    <name type="scientific">Escherichia whittamii</name>
    <dbReference type="NCBI Taxonomy" id="2762229"/>
    <lineage>
        <taxon>Bacteria</taxon>
        <taxon>Pseudomonadati</taxon>
        <taxon>Pseudomonadota</taxon>
        <taxon>Gammaproteobacteria</taxon>
        <taxon>Enterobacterales</taxon>
        <taxon>Enterobacteriaceae</taxon>
        <taxon>Escherichia</taxon>
    </lineage>
</organism>
<dbReference type="RefSeq" id="WP_064529707.1">
    <property type="nucleotide sequence ID" value="NZ_JACSQI010000003.1"/>
</dbReference>
<reference evidence="1 2" key="1">
    <citation type="submission" date="2020-08" db="EMBL/GenBank/DDBJ databases">
        <title>A Genomic Blueprint of the Chicken Gut Microbiome.</title>
        <authorList>
            <person name="Gilroy R."/>
            <person name="Ravi A."/>
            <person name="Getino M."/>
            <person name="Pursley I."/>
            <person name="Horton D.L."/>
            <person name="Alikhan N.-F."/>
            <person name="Baker D."/>
            <person name="Gharbi K."/>
            <person name="Hall N."/>
            <person name="Watson M."/>
            <person name="Adriaenssens E.M."/>
            <person name="Foster-Nyarko E."/>
            <person name="Jarju S."/>
            <person name="Secka A."/>
            <person name="Antonio M."/>
            <person name="Oren A."/>
            <person name="Chaudhuri R."/>
            <person name="La Ragione R.M."/>
            <person name="Hildebrand F."/>
            <person name="Pallen M.J."/>
        </authorList>
    </citation>
    <scope>NUCLEOTIDE SEQUENCE [LARGE SCALE GENOMIC DNA]</scope>
    <source>
        <strain evidence="1 2">Sa2BVA5</strain>
    </source>
</reference>
<name>A0ABR8TAQ8_9ESCH</name>
<evidence type="ECO:0000313" key="2">
    <source>
        <dbReference type="Proteomes" id="UP000605603"/>
    </source>
</evidence>
<dbReference type="EMBL" id="JACSQI010000003">
    <property type="protein sequence ID" value="MBD7972807.1"/>
    <property type="molecule type" value="Genomic_DNA"/>
</dbReference>
<protein>
    <submittedName>
        <fullName evidence="1">Uncharacterized protein</fullName>
    </submittedName>
</protein>
<accession>A0ABR8TAQ8</accession>
<dbReference type="Proteomes" id="UP000605603">
    <property type="component" value="Unassembled WGS sequence"/>
</dbReference>
<gene>
    <name evidence="1" type="ORF">H9644_07180</name>
</gene>
<sequence length="79" mass="8400">MSLTDTLKNALSALTEGGLNRYRLDIPSCGALLDVETFSGKALLKLRNFRLPDSIFSTAKVAVTDPVASTNSDAAEVNL</sequence>